<dbReference type="InterPro" id="IPR016024">
    <property type="entry name" value="ARM-type_fold"/>
</dbReference>
<sequence length="339" mass="37080">MIALSPKLSRVVSDQALDCINGNLSLDKKDVDALTKILSNKGKSKSPVNRKRAVNAFIQVAKDRDFSEVLAKILLDSTELNATRIAATSGLGKFADEESEKALIQALEKTNGHLQREVIKAMGRIGTEKSIKALDSLSENNDPGFKHTLTFAKIFIGYRINDTSIDSEKIKEALGAQWIKLQSGPLNPKKLRENIQSLGGNTFGLKLSDDIGFEIMCGKASNTLFLNNKFKPGALLKNLKSRSQVSGIVAVRNPKESISTVRNIVITNLSKSGIDIIVTRTTGEVVYAGDAWQEGKIWKFMLRDIGLTSAPTTITGTISDKEIMFEVSSVNQRRIKTGQ</sequence>
<reference evidence="1" key="1">
    <citation type="submission" date="2018-06" db="EMBL/GenBank/DDBJ databases">
        <authorList>
            <person name="Zhirakovskaya E."/>
        </authorList>
    </citation>
    <scope>NUCLEOTIDE SEQUENCE</scope>
</reference>
<evidence type="ECO:0008006" key="2">
    <source>
        <dbReference type="Google" id="ProtNLM"/>
    </source>
</evidence>
<proteinExistence type="predicted"/>
<dbReference type="Pfam" id="PF13646">
    <property type="entry name" value="HEAT_2"/>
    <property type="match status" value="1"/>
</dbReference>
<dbReference type="SUPFAM" id="SSF48371">
    <property type="entry name" value="ARM repeat"/>
    <property type="match status" value="1"/>
</dbReference>
<dbReference type="EMBL" id="UOFV01000023">
    <property type="protein sequence ID" value="VAW94522.1"/>
    <property type="molecule type" value="Genomic_DNA"/>
</dbReference>
<dbReference type="Gene3D" id="1.25.10.10">
    <property type="entry name" value="Leucine-rich Repeat Variant"/>
    <property type="match status" value="1"/>
</dbReference>
<gene>
    <name evidence="1" type="ORF">MNBD_GAMMA19-2100</name>
</gene>
<evidence type="ECO:0000313" key="1">
    <source>
        <dbReference type="EMBL" id="VAW94522.1"/>
    </source>
</evidence>
<dbReference type="AlphaFoldDB" id="A0A3B1A458"/>
<organism evidence="1">
    <name type="scientific">hydrothermal vent metagenome</name>
    <dbReference type="NCBI Taxonomy" id="652676"/>
    <lineage>
        <taxon>unclassified sequences</taxon>
        <taxon>metagenomes</taxon>
        <taxon>ecological metagenomes</taxon>
    </lineage>
</organism>
<dbReference type="InterPro" id="IPR011989">
    <property type="entry name" value="ARM-like"/>
</dbReference>
<feature type="non-terminal residue" evidence="1">
    <location>
        <position position="339"/>
    </location>
</feature>
<accession>A0A3B1A458</accession>
<protein>
    <recommendedName>
        <fullName evidence="2">HEAT repeat domain-containing protein</fullName>
    </recommendedName>
</protein>
<name>A0A3B1A458_9ZZZZ</name>